<dbReference type="InterPro" id="IPR046651">
    <property type="entry name" value="DUF6763"/>
</dbReference>
<gene>
    <name evidence="2" type="ORF">A2637_02235</name>
</gene>
<evidence type="ECO:0000256" key="1">
    <source>
        <dbReference type="SAM" id="MobiDB-lite"/>
    </source>
</evidence>
<sequence length="98" mass="11062">MPMEEDPTVGAFYEGPDIRTFEVLAFDENDGVVQVQYDDGTVEELDLDAWYGMDLQQVELPEHGPGADGTEEENDDSDDADEDDMDDDEDSDDEENEY</sequence>
<organism evidence="2 3">
    <name type="scientific">Candidatus Muproteobacteria bacterium RIFCSPHIGHO2_01_FULL_65_16</name>
    <dbReference type="NCBI Taxonomy" id="1817764"/>
    <lineage>
        <taxon>Bacteria</taxon>
        <taxon>Pseudomonadati</taxon>
        <taxon>Pseudomonadota</taxon>
        <taxon>Candidatus Muproteobacteria</taxon>
    </lineage>
</organism>
<dbReference type="EMBL" id="MFSY01000009">
    <property type="protein sequence ID" value="OGI47810.1"/>
    <property type="molecule type" value="Genomic_DNA"/>
</dbReference>
<accession>A0A1F6TRS4</accession>
<reference evidence="2 3" key="1">
    <citation type="journal article" date="2016" name="Nat. Commun.">
        <title>Thousands of microbial genomes shed light on interconnected biogeochemical processes in an aquifer system.</title>
        <authorList>
            <person name="Anantharaman K."/>
            <person name="Brown C.T."/>
            <person name="Hug L.A."/>
            <person name="Sharon I."/>
            <person name="Castelle C.J."/>
            <person name="Probst A.J."/>
            <person name="Thomas B.C."/>
            <person name="Singh A."/>
            <person name="Wilkins M.J."/>
            <person name="Karaoz U."/>
            <person name="Brodie E.L."/>
            <person name="Williams K.H."/>
            <person name="Hubbard S.S."/>
            <person name="Banfield J.F."/>
        </authorList>
    </citation>
    <scope>NUCLEOTIDE SEQUENCE [LARGE SCALE GENOMIC DNA]</scope>
</reference>
<protein>
    <submittedName>
        <fullName evidence="2">Uncharacterized protein</fullName>
    </submittedName>
</protein>
<proteinExistence type="predicted"/>
<dbReference type="AlphaFoldDB" id="A0A1F6TRS4"/>
<evidence type="ECO:0000313" key="3">
    <source>
        <dbReference type="Proteomes" id="UP000179360"/>
    </source>
</evidence>
<comment type="caution">
    <text evidence="2">The sequence shown here is derived from an EMBL/GenBank/DDBJ whole genome shotgun (WGS) entry which is preliminary data.</text>
</comment>
<feature type="compositionally biased region" description="Acidic residues" evidence="1">
    <location>
        <begin position="69"/>
        <end position="98"/>
    </location>
</feature>
<feature type="region of interest" description="Disordered" evidence="1">
    <location>
        <begin position="54"/>
        <end position="98"/>
    </location>
</feature>
<name>A0A1F6TRS4_9PROT</name>
<evidence type="ECO:0000313" key="2">
    <source>
        <dbReference type="EMBL" id="OGI47810.1"/>
    </source>
</evidence>
<dbReference type="Pfam" id="PF20549">
    <property type="entry name" value="DUF6763"/>
    <property type="match status" value="1"/>
</dbReference>
<dbReference type="Proteomes" id="UP000179360">
    <property type="component" value="Unassembled WGS sequence"/>
</dbReference>